<keyword evidence="3" id="KW-1185">Reference proteome</keyword>
<name>A0AAD7CLK5_MYCRO</name>
<dbReference type="AlphaFoldDB" id="A0AAD7CLK5"/>
<accession>A0AAD7CLK5</accession>
<dbReference type="Proteomes" id="UP001221757">
    <property type="component" value="Unassembled WGS sequence"/>
</dbReference>
<proteinExistence type="predicted"/>
<dbReference type="EMBL" id="JARKIE010000354">
    <property type="protein sequence ID" value="KAJ7651891.1"/>
    <property type="molecule type" value="Genomic_DNA"/>
</dbReference>
<gene>
    <name evidence="2" type="ORF">B0H17DRAFT_1215105</name>
</gene>
<evidence type="ECO:0000313" key="2">
    <source>
        <dbReference type="EMBL" id="KAJ7651891.1"/>
    </source>
</evidence>
<comment type="caution">
    <text evidence="2">The sequence shown here is derived from an EMBL/GenBank/DDBJ whole genome shotgun (WGS) entry which is preliminary data.</text>
</comment>
<reference evidence="2" key="1">
    <citation type="submission" date="2023-03" db="EMBL/GenBank/DDBJ databases">
        <title>Massive genome expansion in bonnet fungi (Mycena s.s.) driven by repeated elements and novel gene families across ecological guilds.</title>
        <authorList>
            <consortium name="Lawrence Berkeley National Laboratory"/>
            <person name="Harder C.B."/>
            <person name="Miyauchi S."/>
            <person name="Viragh M."/>
            <person name="Kuo A."/>
            <person name="Thoen E."/>
            <person name="Andreopoulos B."/>
            <person name="Lu D."/>
            <person name="Skrede I."/>
            <person name="Drula E."/>
            <person name="Henrissat B."/>
            <person name="Morin E."/>
            <person name="Kohler A."/>
            <person name="Barry K."/>
            <person name="LaButti K."/>
            <person name="Morin E."/>
            <person name="Salamov A."/>
            <person name="Lipzen A."/>
            <person name="Mereny Z."/>
            <person name="Hegedus B."/>
            <person name="Baldrian P."/>
            <person name="Stursova M."/>
            <person name="Weitz H."/>
            <person name="Taylor A."/>
            <person name="Grigoriev I.V."/>
            <person name="Nagy L.G."/>
            <person name="Martin F."/>
            <person name="Kauserud H."/>
        </authorList>
    </citation>
    <scope>NUCLEOTIDE SEQUENCE</scope>
    <source>
        <strain evidence="2">CBHHK067</strain>
    </source>
</reference>
<sequence>MAEVAKRHNIKVDLVLLQLMSRSSFKASRKINLFNTKVYKLTKWPKQEGKIVPFGQIQKLILDYPAFQNLTPTQETALTAELMEDGATKSTGARATNAAAAADAPFTIAMIAEEMTALAERTGMCGFAMFSRGHVHDITVPTQCQSWDAFNFFGEILQLDPQDVAAQFELLTIARDKGLTGVDTLRLMRKEVTKYIDNGLVDIEKKNIRMNYVQYRKTIVLKPGVILKGYPLEGDPVNPTSINDIDTIAKVRDALKSGECFWYVLSAQEKAAEREEYEQLVEDRVIEERTRKTRSNKKKPRKMVEEPLSTAGEKGEEAEVEVGAAGAQAKEFGGGRERKYFIRSS</sequence>
<protein>
    <submittedName>
        <fullName evidence="2">Uncharacterized protein</fullName>
    </submittedName>
</protein>
<evidence type="ECO:0000256" key="1">
    <source>
        <dbReference type="SAM" id="MobiDB-lite"/>
    </source>
</evidence>
<feature type="compositionally biased region" description="Basic residues" evidence="1">
    <location>
        <begin position="291"/>
        <end position="301"/>
    </location>
</feature>
<feature type="region of interest" description="Disordered" evidence="1">
    <location>
        <begin position="290"/>
        <end position="324"/>
    </location>
</feature>
<evidence type="ECO:0000313" key="3">
    <source>
        <dbReference type="Proteomes" id="UP001221757"/>
    </source>
</evidence>
<organism evidence="2 3">
    <name type="scientific">Mycena rosella</name>
    <name type="common">Pink bonnet</name>
    <name type="synonym">Agaricus rosellus</name>
    <dbReference type="NCBI Taxonomy" id="1033263"/>
    <lineage>
        <taxon>Eukaryota</taxon>
        <taxon>Fungi</taxon>
        <taxon>Dikarya</taxon>
        <taxon>Basidiomycota</taxon>
        <taxon>Agaricomycotina</taxon>
        <taxon>Agaricomycetes</taxon>
        <taxon>Agaricomycetidae</taxon>
        <taxon>Agaricales</taxon>
        <taxon>Marasmiineae</taxon>
        <taxon>Mycenaceae</taxon>
        <taxon>Mycena</taxon>
    </lineage>
</organism>